<reference evidence="2 3" key="1">
    <citation type="submission" date="2019-03" db="EMBL/GenBank/DDBJ databases">
        <title>First draft genome of Liparis tanakae, snailfish: a comprehensive survey of snailfish specific genes.</title>
        <authorList>
            <person name="Kim W."/>
            <person name="Song I."/>
            <person name="Jeong J.-H."/>
            <person name="Kim D."/>
            <person name="Kim S."/>
            <person name="Ryu S."/>
            <person name="Song J.Y."/>
            <person name="Lee S.K."/>
        </authorList>
    </citation>
    <scope>NUCLEOTIDE SEQUENCE [LARGE SCALE GENOMIC DNA]</scope>
    <source>
        <tissue evidence="2">Muscle</tissue>
    </source>
</reference>
<keyword evidence="3" id="KW-1185">Reference proteome</keyword>
<dbReference type="Proteomes" id="UP000314294">
    <property type="component" value="Unassembled WGS sequence"/>
</dbReference>
<sequence length="71" mass="7682">MGRFFFNGDSFVLERALQTADRTTSPAFCVRRGEDKSDKAVSSKKSVSKSVATVSESPTPAAALLVTRQLE</sequence>
<evidence type="ECO:0000256" key="1">
    <source>
        <dbReference type="SAM" id="MobiDB-lite"/>
    </source>
</evidence>
<feature type="region of interest" description="Disordered" evidence="1">
    <location>
        <begin position="32"/>
        <end position="57"/>
    </location>
</feature>
<name>A0A4Z2HQF5_9TELE</name>
<feature type="compositionally biased region" description="Basic and acidic residues" evidence="1">
    <location>
        <begin position="32"/>
        <end position="41"/>
    </location>
</feature>
<gene>
    <name evidence="2" type="ORF">EYF80_021714</name>
</gene>
<organism evidence="2 3">
    <name type="scientific">Liparis tanakae</name>
    <name type="common">Tanaka's snailfish</name>
    <dbReference type="NCBI Taxonomy" id="230148"/>
    <lineage>
        <taxon>Eukaryota</taxon>
        <taxon>Metazoa</taxon>
        <taxon>Chordata</taxon>
        <taxon>Craniata</taxon>
        <taxon>Vertebrata</taxon>
        <taxon>Euteleostomi</taxon>
        <taxon>Actinopterygii</taxon>
        <taxon>Neopterygii</taxon>
        <taxon>Teleostei</taxon>
        <taxon>Neoteleostei</taxon>
        <taxon>Acanthomorphata</taxon>
        <taxon>Eupercaria</taxon>
        <taxon>Perciformes</taxon>
        <taxon>Cottioidei</taxon>
        <taxon>Cottales</taxon>
        <taxon>Liparidae</taxon>
        <taxon>Liparis</taxon>
    </lineage>
</organism>
<feature type="compositionally biased region" description="Low complexity" evidence="1">
    <location>
        <begin position="43"/>
        <end position="57"/>
    </location>
</feature>
<protein>
    <submittedName>
        <fullName evidence="2">Uncharacterized protein</fullName>
    </submittedName>
</protein>
<accession>A0A4Z2HQF5</accession>
<comment type="caution">
    <text evidence="2">The sequence shown here is derived from an EMBL/GenBank/DDBJ whole genome shotgun (WGS) entry which is preliminary data.</text>
</comment>
<evidence type="ECO:0000313" key="3">
    <source>
        <dbReference type="Proteomes" id="UP000314294"/>
    </source>
</evidence>
<evidence type="ECO:0000313" key="2">
    <source>
        <dbReference type="EMBL" id="TNN68069.1"/>
    </source>
</evidence>
<dbReference type="AlphaFoldDB" id="A0A4Z2HQF5"/>
<dbReference type="EMBL" id="SRLO01000195">
    <property type="protein sequence ID" value="TNN68069.1"/>
    <property type="molecule type" value="Genomic_DNA"/>
</dbReference>
<proteinExistence type="predicted"/>